<sequence length="329" mass="34587">MTIYDVAREAGVAASTVSRALTRPGRVNATTAEHVRATAERLGYQAGARHGSAAAGGTRLLGVVVPDLTNPLFAQVVRGAELAAAEHGYTLLTVDGQESEDRERAVVDRILGSVEGVILTGPRMSEAGIRAVAKRRPTVVLNRVVRGQPCVLTDSARGTRRAAEHLGSLGHQRITYLAGPEASWADAVRWRALREAALELELRARRVGPVAPTVAGGEQAARLWAQRPTSAVLAYNDLIAIGFVRGVRAMGLRVPANVSVVGFDNTDLGALGHPALTSVASPQQGLGTAAARNLVAMLAGARPTAEPLLLPVKLVVRDTTARRRGEPFG</sequence>
<dbReference type="SUPFAM" id="SSF47413">
    <property type="entry name" value="lambda repressor-like DNA-binding domains"/>
    <property type="match status" value="1"/>
</dbReference>
<dbReference type="Gene3D" id="3.40.50.2300">
    <property type="match status" value="2"/>
</dbReference>
<dbReference type="Gene3D" id="1.10.260.40">
    <property type="entry name" value="lambda repressor-like DNA-binding domains"/>
    <property type="match status" value="1"/>
</dbReference>
<feature type="domain" description="HTH lacI-type" evidence="4">
    <location>
        <begin position="1"/>
        <end position="55"/>
    </location>
</feature>
<reference evidence="6" key="1">
    <citation type="journal article" date="2019" name="Int. J. Syst. Evol. Microbiol.">
        <title>The Global Catalogue of Microorganisms (GCM) 10K type strain sequencing project: providing services to taxonomists for standard genome sequencing and annotation.</title>
        <authorList>
            <consortium name="The Broad Institute Genomics Platform"/>
            <consortium name="The Broad Institute Genome Sequencing Center for Infectious Disease"/>
            <person name="Wu L."/>
            <person name="Ma J."/>
        </authorList>
    </citation>
    <scope>NUCLEOTIDE SEQUENCE [LARGE SCALE GENOMIC DNA]</scope>
    <source>
        <strain evidence="6">JCM 3369</strain>
    </source>
</reference>
<dbReference type="CDD" id="cd01392">
    <property type="entry name" value="HTH_LacI"/>
    <property type="match status" value="1"/>
</dbReference>
<evidence type="ECO:0000259" key="4">
    <source>
        <dbReference type="PROSITE" id="PS50932"/>
    </source>
</evidence>
<dbReference type="InterPro" id="IPR028082">
    <property type="entry name" value="Peripla_BP_I"/>
</dbReference>
<dbReference type="InterPro" id="IPR000843">
    <property type="entry name" value="HTH_LacI"/>
</dbReference>
<evidence type="ECO:0000256" key="3">
    <source>
        <dbReference type="ARBA" id="ARBA00023163"/>
    </source>
</evidence>
<dbReference type="SMART" id="SM00354">
    <property type="entry name" value="HTH_LACI"/>
    <property type="match status" value="1"/>
</dbReference>
<dbReference type="GO" id="GO:0003677">
    <property type="term" value="F:DNA binding"/>
    <property type="evidence" value="ECO:0007669"/>
    <property type="project" value="UniProtKB-KW"/>
</dbReference>
<dbReference type="PANTHER" id="PTHR30146:SF138">
    <property type="entry name" value="TRANSCRIPTIONAL REGULATORY PROTEIN"/>
    <property type="match status" value="1"/>
</dbReference>
<keyword evidence="2 5" id="KW-0238">DNA-binding</keyword>
<evidence type="ECO:0000256" key="2">
    <source>
        <dbReference type="ARBA" id="ARBA00023125"/>
    </source>
</evidence>
<organism evidence="5 6">
    <name type="scientific">Georgenia faecalis</name>
    <dbReference type="NCBI Taxonomy" id="2483799"/>
    <lineage>
        <taxon>Bacteria</taxon>
        <taxon>Bacillati</taxon>
        <taxon>Actinomycetota</taxon>
        <taxon>Actinomycetes</taxon>
        <taxon>Micrococcales</taxon>
        <taxon>Bogoriellaceae</taxon>
        <taxon>Georgenia</taxon>
    </lineage>
</organism>
<keyword evidence="1" id="KW-0805">Transcription regulation</keyword>
<dbReference type="InterPro" id="IPR046335">
    <property type="entry name" value="LacI/GalR-like_sensor"/>
</dbReference>
<dbReference type="Proteomes" id="UP001595955">
    <property type="component" value="Unassembled WGS sequence"/>
</dbReference>
<evidence type="ECO:0000313" key="5">
    <source>
        <dbReference type="EMBL" id="MFC4554718.1"/>
    </source>
</evidence>
<dbReference type="CDD" id="cd06267">
    <property type="entry name" value="PBP1_LacI_sugar_binding-like"/>
    <property type="match status" value="1"/>
</dbReference>
<accession>A0ABV9D8Y7</accession>
<dbReference type="PROSITE" id="PS50932">
    <property type="entry name" value="HTH_LACI_2"/>
    <property type="match status" value="1"/>
</dbReference>
<dbReference type="EMBL" id="JBHSGF010000003">
    <property type="protein sequence ID" value="MFC4554718.1"/>
    <property type="molecule type" value="Genomic_DNA"/>
</dbReference>
<proteinExistence type="predicted"/>
<dbReference type="RefSeq" id="WP_244925308.1">
    <property type="nucleotide sequence ID" value="NZ_CP033325.1"/>
</dbReference>
<gene>
    <name evidence="5" type="ORF">ACFO3F_05610</name>
</gene>
<evidence type="ECO:0000256" key="1">
    <source>
        <dbReference type="ARBA" id="ARBA00023015"/>
    </source>
</evidence>
<dbReference type="Pfam" id="PF13377">
    <property type="entry name" value="Peripla_BP_3"/>
    <property type="match status" value="1"/>
</dbReference>
<dbReference type="Pfam" id="PF00356">
    <property type="entry name" value="LacI"/>
    <property type="match status" value="1"/>
</dbReference>
<comment type="caution">
    <text evidence="5">The sequence shown here is derived from an EMBL/GenBank/DDBJ whole genome shotgun (WGS) entry which is preliminary data.</text>
</comment>
<keyword evidence="3" id="KW-0804">Transcription</keyword>
<dbReference type="InterPro" id="IPR010982">
    <property type="entry name" value="Lambda_DNA-bd_dom_sf"/>
</dbReference>
<keyword evidence="6" id="KW-1185">Reference proteome</keyword>
<protein>
    <submittedName>
        <fullName evidence="5">LacI family DNA-binding transcriptional regulator</fullName>
    </submittedName>
</protein>
<dbReference type="PANTHER" id="PTHR30146">
    <property type="entry name" value="LACI-RELATED TRANSCRIPTIONAL REPRESSOR"/>
    <property type="match status" value="1"/>
</dbReference>
<dbReference type="SUPFAM" id="SSF53822">
    <property type="entry name" value="Periplasmic binding protein-like I"/>
    <property type="match status" value="1"/>
</dbReference>
<evidence type="ECO:0000313" key="6">
    <source>
        <dbReference type="Proteomes" id="UP001595955"/>
    </source>
</evidence>
<name>A0ABV9D8Y7_9MICO</name>